<dbReference type="PROSITE" id="PS00361">
    <property type="entry name" value="RIBOSOMAL_S10"/>
    <property type="match status" value="1"/>
</dbReference>
<evidence type="ECO:0000256" key="5">
    <source>
        <dbReference type="SAM" id="MobiDB-lite"/>
    </source>
</evidence>
<dbReference type="AlphaFoldDB" id="A0AAU9IJ85"/>
<protein>
    <recommendedName>
        <fullName evidence="4">Small ribosomal subunit protein uS10</fullName>
    </recommendedName>
</protein>
<dbReference type="PRINTS" id="PR00971">
    <property type="entry name" value="RIBOSOMALS10"/>
</dbReference>
<gene>
    <name evidence="7" type="ORF">BSTOLATCC_MIC9649</name>
</gene>
<name>A0AAU9IJ85_9CILI</name>
<reference evidence="7" key="1">
    <citation type="submission" date="2021-09" db="EMBL/GenBank/DDBJ databases">
        <authorList>
            <consortium name="AG Swart"/>
            <person name="Singh M."/>
            <person name="Singh A."/>
            <person name="Seah K."/>
            <person name="Emmerich C."/>
        </authorList>
    </citation>
    <scope>NUCLEOTIDE SEQUENCE</scope>
    <source>
        <strain evidence="7">ATCC30299</strain>
    </source>
</reference>
<feature type="region of interest" description="Disordered" evidence="5">
    <location>
        <begin position="1"/>
        <end position="21"/>
    </location>
</feature>
<evidence type="ECO:0000256" key="2">
    <source>
        <dbReference type="ARBA" id="ARBA00022980"/>
    </source>
</evidence>
<evidence type="ECO:0000313" key="8">
    <source>
        <dbReference type="Proteomes" id="UP001162131"/>
    </source>
</evidence>
<dbReference type="GO" id="GO:0006412">
    <property type="term" value="P:translation"/>
    <property type="evidence" value="ECO:0007669"/>
    <property type="project" value="InterPro"/>
</dbReference>
<evidence type="ECO:0000256" key="3">
    <source>
        <dbReference type="ARBA" id="ARBA00023274"/>
    </source>
</evidence>
<dbReference type="GO" id="GO:0003723">
    <property type="term" value="F:RNA binding"/>
    <property type="evidence" value="ECO:0007669"/>
    <property type="project" value="InterPro"/>
</dbReference>
<comment type="similarity">
    <text evidence="1">Belongs to the universal ribosomal protein uS10 family.</text>
</comment>
<dbReference type="HAMAP" id="MF_00508">
    <property type="entry name" value="Ribosomal_uS10"/>
    <property type="match status" value="1"/>
</dbReference>
<evidence type="ECO:0000259" key="6">
    <source>
        <dbReference type="SMART" id="SM01403"/>
    </source>
</evidence>
<keyword evidence="3" id="KW-0687">Ribonucleoprotein</keyword>
<dbReference type="InterPro" id="IPR005729">
    <property type="entry name" value="Ribosomal_uS10_euk/arc"/>
</dbReference>
<dbReference type="Pfam" id="PF00338">
    <property type="entry name" value="Ribosomal_S10"/>
    <property type="match status" value="1"/>
</dbReference>
<dbReference type="InterPro" id="IPR027486">
    <property type="entry name" value="Ribosomal_uS10_dom"/>
</dbReference>
<dbReference type="Gene3D" id="3.30.70.600">
    <property type="entry name" value="Ribosomal protein S10 domain"/>
    <property type="match status" value="1"/>
</dbReference>
<feature type="compositionally biased region" description="Basic and acidic residues" evidence="5">
    <location>
        <begin position="1"/>
        <end position="20"/>
    </location>
</feature>
<sequence length="122" mass="13828">MEDPAFEKGKGKGVESESKPQKIRFTLTSTKLQVLENMTSKLISSAKKENLKTYGPVRLPTKILRITVRKSPCGNGTSTFDRLEMRIHKRVVTLICPTDFIKKVTDFNIDPGVEVELHFTDF</sequence>
<evidence type="ECO:0000256" key="4">
    <source>
        <dbReference type="ARBA" id="ARBA00035162"/>
    </source>
</evidence>
<comment type="caution">
    <text evidence="7">The sequence shown here is derived from an EMBL/GenBank/DDBJ whole genome shotgun (WGS) entry which is preliminary data.</text>
</comment>
<dbReference type="InterPro" id="IPR001848">
    <property type="entry name" value="Ribosomal_uS10"/>
</dbReference>
<dbReference type="InterPro" id="IPR018268">
    <property type="entry name" value="Ribosomal_uS10_CS"/>
</dbReference>
<organism evidence="7 8">
    <name type="scientific">Blepharisma stoltei</name>
    <dbReference type="NCBI Taxonomy" id="1481888"/>
    <lineage>
        <taxon>Eukaryota</taxon>
        <taxon>Sar</taxon>
        <taxon>Alveolata</taxon>
        <taxon>Ciliophora</taxon>
        <taxon>Postciliodesmatophora</taxon>
        <taxon>Heterotrichea</taxon>
        <taxon>Heterotrichida</taxon>
        <taxon>Blepharismidae</taxon>
        <taxon>Blepharisma</taxon>
    </lineage>
</organism>
<evidence type="ECO:0000256" key="1">
    <source>
        <dbReference type="ARBA" id="ARBA00007102"/>
    </source>
</evidence>
<dbReference type="Proteomes" id="UP001162131">
    <property type="component" value="Unassembled WGS sequence"/>
</dbReference>
<dbReference type="GO" id="GO:0003735">
    <property type="term" value="F:structural constituent of ribosome"/>
    <property type="evidence" value="ECO:0007669"/>
    <property type="project" value="InterPro"/>
</dbReference>
<dbReference type="NCBIfam" id="TIGR01046">
    <property type="entry name" value="uS10_euk_arch"/>
    <property type="match status" value="1"/>
</dbReference>
<keyword evidence="2" id="KW-0689">Ribosomal protein</keyword>
<dbReference type="InterPro" id="IPR036838">
    <property type="entry name" value="Ribosomal_uS10_dom_sf"/>
</dbReference>
<accession>A0AAU9IJ85</accession>
<dbReference type="GO" id="GO:0015935">
    <property type="term" value="C:small ribosomal subunit"/>
    <property type="evidence" value="ECO:0007669"/>
    <property type="project" value="InterPro"/>
</dbReference>
<dbReference type="FunFam" id="3.30.70.600:FF:000004">
    <property type="entry name" value="30S ribosomal protein S10"/>
    <property type="match status" value="1"/>
</dbReference>
<dbReference type="SUPFAM" id="SSF54999">
    <property type="entry name" value="Ribosomal protein S10"/>
    <property type="match status" value="1"/>
</dbReference>
<keyword evidence="8" id="KW-1185">Reference proteome</keyword>
<evidence type="ECO:0000313" key="7">
    <source>
        <dbReference type="EMBL" id="CAG9313846.1"/>
    </source>
</evidence>
<dbReference type="EMBL" id="CAJZBQ010000011">
    <property type="protein sequence ID" value="CAG9313846.1"/>
    <property type="molecule type" value="Genomic_DNA"/>
</dbReference>
<feature type="domain" description="Small ribosomal subunit protein uS10" evidence="6">
    <location>
        <begin position="24"/>
        <end position="118"/>
    </location>
</feature>
<dbReference type="SMART" id="SM01403">
    <property type="entry name" value="Ribosomal_S10"/>
    <property type="match status" value="1"/>
</dbReference>
<dbReference type="PANTHER" id="PTHR11700">
    <property type="entry name" value="30S RIBOSOMAL PROTEIN S10 FAMILY MEMBER"/>
    <property type="match status" value="1"/>
</dbReference>
<proteinExistence type="inferred from homology"/>